<dbReference type="PROSITE" id="PS51419">
    <property type="entry name" value="RAB"/>
    <property type="match status" value="1"/>
</dbReference>
<dbReference type="SMART" id="SM00174">
    <property type="entry name" value="RHO"/>
    <property type="match status" value="1"/>
</dbReference>
<keyword evidence="8" id="KW-0636">Prenylation</keyword>
<keyword evidence="5" id="KW-0342">GTP-binding</keyword>
<dbReference type="GO" id="GO:0003924">
    <property type="term" value="F:GTPase activity"/>
    <property type="evidence" value="ECO:0007669"/>
    <property type="project" value="InterPro"/>
</dbReference>
<evidence type="ECO:0000256" key="5">
    <source>
        <dbReference type="ARBA" id="ARBA00023134"/>
    </source>
</evidence>
<evidence type="ECO:0000256" key="1">
    <source>
        <dbReference type="ARBA" id="ARBA00004342"/>
    </source>
</evidence>
<evidence type="ECO:0000256" key="7">
    <source>
        <dbReference type="ARBA" id="ARBA00023288"/>
    </source>
</evidence>
<keyword evidence="2" id="KW-1003">Cell membrane</keyword>
<dbReference type="AlphaFoldDB" id="A0AAV8YK69"/>
<dbReference type="InterPro" id="IPR020849">
    <property type="entry name" value="Small_GTPase_Ras-type"/>
</dbReference>
<evidence type="ECO:0000313" key="11">
    <source>
        <dbReference type="Proteomes" id="UP001162162"/>
    </source>
</evidence>
<dbReference type="Gene3D" id="3.40.50.300">
    <property type="entry name" value="P-loop containing nucleotide triphosphate hydrolases"/>
    <property type="match status" value="1"/>
</dbReference>
<dbReference type="Pfam" id="PF00071">
    <property type="entry name" value="Ras"/>
    <property type="match status" value="1"/>
</dbReference>
<name>A0AAV8YK69_9CUCU</name>
<dbReference type="PRINTS" id="PR00449">
    <property type="entry name" value="RASTRNSFRMNG"/>
</dbReference>
<comment type="subcellular location">
    <subcellularLocation>
        <location evidence="1">Cell membrane</location>
        <topology evidence="1">Lipid-anchor</topology>
        <orientation evidence="1">Cytoplasmic side</orientation>
    </subcellularLocation>
</comment>
<keyword evidence="3" id="KW-0488">Methylation</keyword>
<evidence type="ECO:0000256" key="2">
    <source>
        <dbReference type="ARBA" id="ARBA00022475"/>
    </source>
</evidence>
<accession>A0AAV8YK69</accession>
<dbReference type="NCBIfam" id="TIGR00231">
    <property type="entry name" value="small_GTP"/>
    <property type="match status" value="1"/>
</dbReference>
<dbReference type="PANTHER" id="PTHR24070">
    <property type="entry name" value="RAS, DI-RAS, AND RHEB FAMILY MEMBERS OF SMALL GTPASE SUPERFAMILY"/>
    <property type="match status" value="1"/>
</dbReference>
<dbReference type="SMART" id="SM00175">
    <property type="entry name" value="RAB"/>
    <property type="match status" value="1"/>
</dbReference>
<sequence>MPEQSNDYRVVVFGAGGVGKSSLVLRFVKGTFRESYIPTIEDTYRQVISCNKNICTLQITDTTGSHQFPAMQRLSISKGHAFILVFSVCSRQSLEELRPIFEVIRELKGPDLSQIPIMLTGNNTSEGQAQAAEWGVSFMETSAKTNHNVKQLFQELLNLEKSRNVSLQVGGKANSRVAKDKCDLM</sequence>
<keyword evidence="7" id="KW-0449">Lipoprotein</keyword>
<dbReference type="InterPro" id="IPR027417">
    <property type="entry name" value="P-loop_NTPase"/>
</dbReference>
<evidence type="ECO:0000256" key="6">
    <source>
        <dbReference type="ARBA" id="ARBA00023136"/>
    </source>
</evidence>
<dbReference type="PROSITE" id="PS51421">
    <property type="entry name" value="RAS"/>
    <property type="match status" value="1"/>
</dbReference>
<proteinExistence type="inferred from homology"/>
<evidence type="ECO:0000313" key="10">
    <source>
        <dbReference type="EMBL" id="KAJ8952141.1"/>
    </source>
</evidence>
<dbReference type="GO" id="GO:0005525">
    <property type="term" value="F:GTP binding"/>
    <property type="evidence" value="ECO:0007669"/>
    <property type="project" value="UniProtKB-KW"/>
</dbReference>
<organism evidence="10 11">
    <name type="scientific">Aromia moschata</name>
    <dbReference type="NCBI Taxonomy" id="1265417"/>
    <lineage>
        <taxon>Eukaryota</taxon>
        <taxon>Metazoa</taxon>
        <taxon>Ecdysozoa</taxon>
        <taxon>Arthropoda</taxon>
        <taxon>Hexapoda</taxon>
        <taxon>Insecta</taxon>
        <taxon>Pterygota</taxon>
        <taxon>Neoptera</taxon>
        <taxon>Endopterygota</taxon>
        <taxon>Coleoptera</taxon>
        <taxon>Polyphaga</taxon>
        <taxon>Cucujiformia</taxon>
        <taxon>Chrysomeloidea</taxon>
        <taxon>Cerambycidae</taxon>
        <taxon>Cerambycinae</taxon>
        <taxon>Callichromatini</taxon>
        <taxon>Aromia</taxon>
    </lineage>
</organism>
<keyword evidence="6" id="KW-0472">Membrane</keyword>
<evidence type="ECO:0000256" key="3">
    <source>
        <dbReference type="ARBA" id="ARBA00022481"/>
    </source>
</evidence>
<dbReference type="GO" id="GO:0007165">
    <property type="term" value="P:signal transduction"/>
    <property type="evidence" value="ECO:0007669"/>
    <property type="project" value="InterPro"/>
</dbReference>
<gene>
    <name evidence="10" type="ORF">NQ318_018477</name>
</gene>
<dbReference type="EMBL" id="JAPWTK010000073">
    <property type="protein sequence ID" value="KAJ8952141.1"/>
    <property type="molecule type" value="Genomic_DNA"/>
</dbReference>
<dbReference type="SUPFAM" id="SSF52540">
    <property type="entry name" value="P-loop containing nucleoside triphosphate hydrolases"/>
    <property type="match status" value="1"/>
</dbReference>
<dbReference type="SMART" id="SM00173">
    <property type="entry name" value="RAS"/>
    <property type="match status" value="1"/>
</dbReference>
<keyword evidence="11" id="KW-1185">Reference proteome</keyword>
<comment type="similarity">
    <text evidence="9">Belongs to the small GTPase superfamily. Di-Ras family.</text>
</comment>
<dbReference type="InterPro" id="IPR001806">
    <property type="entry name" value="Small_GTPase"/>
</dbReference>
<dbReference type="GO" id="GO:0005886">
    <property type="term" value="C:plasma membrane"/>
    <property type="evidence" value="ECO:0007669"/>
    <property type="project" value="UniProtKB-SubCell"/>
</dbReference>
<reference evidence="10" key="1">
    <citation type="journal article" date="2023" name="Insect Mol. Biol.">
        <title>Genome sequencing provides insights into the evolution of gene families encoding plant cell wall-degrading enzymes in longhorned beetles.</title>
        <authorList>
            <person name="Shin N.R."/>
            <person name="Okamura Y."/>
            <person name="Kirsch R."/>
            <person name="Pauchet Y."/>
        </authorList>
    </citation>
    <scope>NUCLEOTIDE SEQUENCE</scope>
    <source>
        <strain evidence="10">AMC_N1</strain>
    </source>
</reference>
<evidence type="ECO:0000256" key="9">
    <source>
        <dbReference type="ARBA" id="ARBA00061515"/>
    </source>
</evidence>
<comment type="caution">
    <text evidence="10">The sequence shown here is derived from an EMBL/GenBank/DDBJ whole genome shotgun (WGS) entry which is preliminary data.</text>
</comment>
<protein>
    <recommendedName>
        <fullName evidence="12">GTP-binding protein Di-Ras2</fullName>
    </recommendedName>
</protein>
<keyword evidence="4" id="KW-0547">Nucleotide-binding</keyword>
<evidence type="ECO:0008006" key="12">
    <source>
        <dbReference type="Google" id="ProtNLM"/>
    </source>
</evidence>
<dbReference type="Proteomes" id="UP001162162">
    <property type="component" value="Unassembled WGS sequence"/>
</dbReference>
<evidence type="ECO:0000256" key="8">
    <source>
        <dbReference type="ARBA" id="ARBA00023289"/>
    </source>
</evidence>
<evidence type="ECO:0000256" key="4">
    <source>
        <dbReference type="ARBA" id="ARBA00022741"/>
    </source>
</evidence>
<dbReference type="FunFam" id="3.40.50.300:FF:000303">
    <property type="entry name" value="GTP-binding protein Di-Ras2"/>
    <property type="match status" value="1"/>
</dbReference>
<dbReference type="InterPro" id="IPR005225">
    <property type="entry name" value="Small_GTP-bd"/>
</dbReference>